<protein>
    <submittedName>
        <fullName evidence="2">Uncharacterized protein</fullName>
    </submittedName>
</protein>
<feature type="compositionally biased region" description="Low complexity" evidence="1">
    <location>
        <begin position="333"/>
        <end position="354"/>
    </location>
</feature>
<dbReference type="GO" id="GO:0003779">
    <property type="term" value="F:actin binding"/>
    <property type="evidence" value="ECO:0007669"/>
    <property type="project" value="TreeGrafter"/>
</dbReference>
<gene>
    <name evidence="2" type="ORF">CBOVIS_LOCUS12083</name>
</gene>
<dbReference type="GO" id="GO:0000226">
    <property type="term" value="P:microtubule cytoskeleton organization"/>
    <property type="evidence" value="ECO:0007669"/>
    <property type="project" value="InterPro"/>
</dbReference>
<evidence type="ECO:0000313" key="3">
    <source>
        <dbReference type="Proteomes" id="UP000494206"/>
    </source>
</evidence>
<dbReference type="GO" id="GO:0005875">
    <property type="term" value="C:microtubule associated complex"/>
    <property type="evidence" value="ECO:0007669"/>
    <property type="project" value="TreeGrafter"/>
</dbReference>
<dbReference type="OrthoDB" id="5847517at2759"/>
<feature type="compositionally biased region" description="Basic and acidic residues" evidence="1">
    <location>
        <begin position="647"/>
        <end position="659"/>
    </location>
</feature>
<organism evidence="2 3">
    <name type="scientific">Caenorhabditis bovis</name>
    <dbReference type="NCBI Taxonomy" id="2654633"/>
    <lineage>
        <taxon>Eukaryota</taxon>
        <taxon>Metazoa</taxon>
        <taxon>Ecdysozoa</taxon>
        <taxon>Nematoda</taxon>
        <taxon>Chromadorea</taxon>
        <taxon>Rhabditida</taxon>
        <taxon>Rhabditina</taxon>
        <taxon>Rhabditomorpha</taxon>
        <taxon>Rhabditoidea</taxon>
        <taxon>Rhabditidae</taxon>
        <taxon>Peloderinae</taxon>
        <taxon>Caenorhabditis</taxon>
    </lineage>
</organism>
<feature type="compositionally biased region" description="Pro residues" evidence="1">
    <location>
        <begin position="472"/>
        <end position="507"/>
    </location>
</feature>
<feature type="compositionally biased region" description="Basic and acidic residues" evidence="1">
    <location>
        <begin position="440"/>
        <end position="454"/>
    </location>
</feature>
<dbReference type="GO" id="GO:0008017">
    <property type="term" value="F:microtubule binding"/>
    <property type="evidence" value="ECO:0007669"/>
    <property type="project" value="InterPro"/>
</dbReference>
<feature type="region of interest" description="Disordered" evidence="1">
    <location>
        <begin position="224"/>
        <end position="387"/>
    </location>
</feature>
<accession>A0A8S1FFL8</accession>
<reference evidence="2 3" key="1">
    <citation type="submission" date="2020-04" db="EMBL/GenBank/DDBJ databases">
        <authorList>
            <person name="Laetsch R D."/>
            <person name="Stevens L."/>
            <person name="Kumar S."/>
            <person name="Blaxter L. M."/>
        </authorList>
    </citation>
    <scope>NUCLEOTIDE SEQUENCE [LARGE SCALE GENOMIC DNA]</scope>
</reference>
<feature type="compositionally biased region" description="Low complexity" evidence="1">
    <location>
        <begin position="508"/>
        <end position="521"/>
    </location>
</feature>
<dbReference type="AlphaFoldDB" id="A0A8S1FFL8"/>
<feature type="compositionally biased region" description="Pro residues" evidence="1">
    <location>
        <begin position="226"/>
        <end position="240"/>
    </location>
</feature>
<dbReference type="GO" id="GO:0007409">
    <property type="term" value="P:axonogenesis"/>
    <property type="evidence" value="ECO:0007669"/>
    <property type="project" value="TreeGrafter"/>
</dbReference>
<evidence type="ECO:0000313" key="2">
    <source>
        <dbReference type="EMBL" id="CAB3410571.1"/>
    </source>
</evidence>
<dbReference type="GO" id="GO:0045202">
    <property type="term" value="C:synapse"/>
    <property type="evidence" value="ECO:0007669"/>
    <property type="project" value="TreeGrafter"/>
</dbReference>
<feature type="region of interest" description="Disordered" evidence="1">
    <location>
        <begin position="713"/>
        <end position="732"/>
    </location>
</feature>
<comment type="caution">
    <text evidence="2">The sequence shown here is derived from an EMBL/GenBank/DDBJ whole genome shotgun (WGS) entry which is preliminary data.</text>
</comment>
<dbReference type="Proteomes" id="UP000494206">
    <property type="component" value="Unassembled WGS sequence"/>
</dbReference>
<dbReference type="PANTHER" id="PTHR13843">
    <property type="entry name" value="MICROTUBULE-ASSOCIATED PROTEIN"/>
    <property type="match status" value="1"/>
</dbReference>
<dbReference type="GO" id="GO:0005874">
    <property type="term" value="C:microtubule"/>
    <property type="evidence" value="ECO:0007669"/>
    <property type="project" value="InterPro"/>
</dbReference>
<feature type="compositionally biased region" description="Low complexity" evidence="1">
    <location>
        <begin position="365"/>
        <end position="380"/>
    </location>
</feature>
<feature type="compositionally biased region" description="Low complexity" evidence="1">
    <location>
        <begin position="241"/>
        <end position="302"/>
    </location>
</feature>
<dbReference type="PANTHER" id="PTHR13843:SF12">
    <property type="entry name" value="ATPASE F1_V1_A1 COMPLEX ALPHA_BETA SUBUNIT NUCLEOTIDE-BINDING DOMAIN-CONTAINING PROTEIN"/>
    <property type="match status" value="1"/>
</dbReference>
<name>A0A8S1FFL8_9PELO</name>
<proteinExistence type="predicted"/>
<dbReference type="InterPro" id="IPR026074">
    <property type="entry name" value="MAP1"/>
</dbReference>
<feature type="region of interest" description="Disordered" evidence="1">
    <location>
        <begin position="647"/>
        <end position="680"/>
    </location>
</feature>
<dbReference type="GO" id="GO:0005829">
    <property type="term" value="C:cytosol"/>
    <property type="evidence" value="ECO:0007669"/>
    <property type="project" value="TreeGrafter"/>
</dbReference>
<dbReference type="EMBL" id="CADEPM010000011">
    <property type="protein sequence ID" value="CAB3410571.1"/>
    <property type="molecule type" value="Genomic_DNA"/>
</dbReference>
<sequence length="875" mass="94260">MSEEYITQYRSCAYILGPEGTARLYDFQGVYILDGGHAEKTIDFLQNVRSICGVYLSAPTKNTIGTAYALAQKNRLTPLIANVPKLKASKPGTTGAALHEIQQQSHRADDIKPVFHPKYEPYLIYRSLDKGTLYMYVLAGDVKDGEAIAKALQSGNEEHVEKAAAEHGTVAVLLWKPVHKDERVSRVLLTGTCSMARIQASLDRAAKFLPFLNKAVVTSHEAFSAIPPPPSLAAPPPPPLSRGDAGRGAAASRSDSKPSLSRPATSTRSTPSAPTAPRTAASRPSAPAPRTRAAPTGAAPPTRRAPPPAAPSANGRRKVEEVVQKTTVRGTQRAAPTSTRAPPASKPAGKPSIPSRDDAKKSTTAPLAKKPSAPSAQQPVAAPPSAAPVAVPPVVVDLDDSVVCLDDVPTKPHAPSLDIVVIPPTPEPPRETPDILNDVDGTRKEEEPQTKPDDVEPEIPPPIDVTKKPDPIEPTPPEPIAPTPHIDPIPEPIVPTPHIDPTPPAPIEPEVAVPFTPQVPTPVVDPSLVIIDEKQPAEGFDQPIEPQKPRDDGLLPDCGEEIPVLKKISMDTDRTTDEAQSTTPVQAAAVGEVTMLADDVARMSLDGAEALGEQTAEYVRKLSAQMIHDAATPFTSGFASNIVDDFGKAPENGAHEPPKESNGVTTNGVAEEPLKHDLMKNRSTVLEHDKPVEYEKTDPVIDVVLEACASESEHLDAAQKEPQQQSTEPSPMPTMFMLNKPGVLYKGPRFARCYYFDVATIPHNEDGKITLEMLQLAEFTSKIRARHYIVHSKDIAKSALEGIFDGKKKSVQQDHPTVFYPTHHSPILSDFKREIESYLSSTLTSFQAAVDRQITKLTASHGESEYKLARFDILD</sequence>
<dbReference type="GO" id="GO:0043025">
    <property type="term" value="C:neuronal cell body"/>
    <property type="evidence" value="ECO:0007669"/>
    <property type="project" value="TreeGrafter"/>
</dbReference>
<feature type="region of interest" description="Disordered" evidence="1">
    <location>
        <begin position="405"/>
        <end position="521"/>
    </location>
</feature>
<evidence type="ECO:0000256" key="1">
    <source>
        <dbReference type="SAM" id="MobiDB-lite"/>
    </source>
</evidence>
<dbReference type="GO" id="GO:0031114">
    <property type="term" value="P:regulation of microtubule depolymerization"/>
    <property type="evidence" value="ECO:0007669"/>
    <property type="project" value="TreeGrafter"/>
</dbReference>
<keyword evidence="3" id="KW-1185">Reference proteome</keyword>
<dbReference type="GO" id="GO:0016358">
    <property type="term" value="P:dendrite development"/>
    <property type="evidence" value="ECO:0007669"/>
    <property type="project" value="TreeGrafter"/>
</dbReference>
<dbReference type="GO" id="GO:0030425">
    <property type="term" value="C:dendrite"/>
    <property type="evidence" value="ECO:0007669"/>
    <property type="project" value="TreeGrafter"/>
</dbReference>